<reference evidence="3" key="1">
    <citation type="submission" date="2021-11" db="EMBL/GenBank/DDBJ databases">
        <authorList>
            <person name="Schell T."/>
        </authorList>
    </citation>
    <scope>NUCLEOTIDE SEQUENCE</scope>
    <source>
        <strain evidence="3">M5</strain>
    </source>
</reference>
<comment type="caution">
    <text evidence="3">The sequence shown here is derived from an EMBL/GenBank/DDBJ whole genome shotgun (WGS) entry which is preliminary data.</text>
</comment>
<dbReference type="AlphaFoldDB" id="A0A8J2WGC8"/>
<feature type="domain" description="Methyltransferase FkbM" evidence="2">
    <location>
        <begin position="163"/>
        <end position="333"/>
    </location>
</feature>
<name>A0A8J2WGC8_9CRUS</name>
<evidence type="ECO:0000313" key="3">
    <source>
        <dbReference type="EMBL" id="CAH0103423.1"/>
    </source>
</evidence>
<proteinExistence type="predicted"/>
<dbReference type="PANTHER" id="PTHR34009">
    <property type="entry name" value="PROTEIN STAR"/>
    <property type="match status" value="1"/>
</dbReference>
<sequence>MMASCNFTPFRANLQLMLVFFVLVALSVVIIHQRTNSNDYETLQQLEKLPKTDYDERIVTDFPINNRKYNLIDEIDSVGFGKWKNIFKSYSSKECNLEYINENKLPQDHPCVIETIRRHYLKAPSPPDVPLNLVSDSDEDRSPGQTGVILRLLKNQTNGFFVECGALDGEFMSNTIDLERKFNWAGILIEANPITFQKLISRNRKAHTVPICLSFRAFSNSSIFFYIHVTFQPKSGDPGKSHIEGEAKTLQKPGIPGVDPGLVTIQCFPFYSVLLAVGQTRIDFFSLDVEGHELEILKTIPWHKVDIKSLTVEWDNMPEGKEALIRFMEDSGFITIGAFDFQWTRDVIFIKDAINTH</sequence>
<dbReference type="EMBL" id="CAKKLH010000112">
    <property type="protein sequence ID" value="CAH0103423.1"/>
    <property type="molecule type" value="Genomic_DNA"/>
</dbReference>
<dbReference type="InterPro" id="IPR006342">
    <property type="entry name" value="FkbM_mtfrase"/>
</dbReference>
<dbReference type="InterPro" id="IPR053202">
    <property type="entry name" value="EGF_Rcpt_Signaling_Reg"/>
</dbReference>
<dbReference type="InterPro" id="IPR029063">
    <property type="entry name" value="SAM-dependent_MTases_sf"/>
</dbReference>
<accession>A0A8J2WGC8</accession>
<evidence type="ECO:0000256" key="1">
    <source>
        <dbReference type="SAM" id="Phobius"/>
    </source>
</evidence>
<dbReference type="GO" id="GO:0016197">
    <property type="term" value="P:endosomal transport"/>
    <property type="evidence" value="ECO:0007669"/>
    <property type="project" value="TreeGrafter"/>
</dbReference>
<dbReference type="GO" id="GO:0006888">
    <property type="term" value="P:endoplasmic reticulum to Golgi vesicle-mediated transport"/>
    <property type="evidence" value="ECO:0007669"/>
    <property type="project" value="TreeGrafter"/>
</dbReference>
<dbReference type="GO" id="GO:0005789">
    <property type="term" value="C:endoplasmic reticulum membrane"/>
    <property type="evidence" value="ECO:0007669"/>
    <property type="project" value="TreeGrafter"/>
</dbReference>
<dbReference type="Gene3D" id="3.40.50.150">
    <property type="entry name" value="Vaccinia Virus protein VP39"/>
    <property type="match status" value="1"/>
</dbReference>
<protein>
    <recommendedName>
        <fullName evidence="2">Methyltransferase FkbM domain-containing protein</fullName>
    </recommendedName>
</protein>
<dbReference type="GO" id="GO:0005794">
    <property type="term" value="C:Golgi apparatus"/>
    <property type="evidence" value="ECO:0007669"/>
    <property type="project" value="TreeGrafter"/>
</dbReference>
<dbReference type="Pfam" id="PF05050">
    <property type="entry name" value="Methyltransf_21"/>
    <property type="match status" value="1"/>
</dbReference>
<dbReference type="GO" id="GO:0031902">
    <property type="term" value="C:late endosome membrane"/>
    <property type="evidence" value="ECO:0007669"/>
    <property type="project" value="TreeGrafter"/>
</dbReference>
<gene>
    <name evidence="3" type="ORF">DGAL_LOCUS5997</name>
</gene>
<dbReference type="GO" id="GO:0005886">
    <property type="term" value="C:plasma membrane"/>
    <property type="evidence" value="ECO:0007669"/>
    <property type="project" value="TreeGrafter"/>
</dbReference>
<evidence type="ECO:0000259" key="2">
    <source>
        <dbReference type="Pfam" id="PF05050"/>
    </source>
</evidence>
<dbReference type="SUPFAM" id="SSF53335">
    <property type="entry name" value="S-adenosyl-L-methionine-dependent methyltransferases"/>
    <property type="match status" value="1"/>
</dbReference>
<dbReference type="Proteomes" id="UP000789390">
    <property type="component" value="Unassembled WGS sequence"/>
</dbReference>
<keyword evidence="1" id="KW-0472">Membrane</keyword>
<keyword evidence="1" id="KW-0812">Transmembrane</keyword>
<keyword evidence="1" id="KW-1133">Transmembrane helix</keyword>
<keyword evidence="4" id="KW-1185">Reference proteome</keyword>
<dbReference type="OrthoDB" id="6357215at2759"/>
<organism evidence="3 4">
    <name type="scientific">Daphnia galeata</name>
    <dbReference type="NCBI Taxonomy" id="27404"/>
    <lineage>
        <taxon>Eukaryota</taxon>
        <taxon>Metazoa</taxon>
        <taxon>Ecdysozoa</taxon>
        <taxon>Arthropoda</taxon>
        <taxon>Crustacea</taxon>
        <taxon>Branchiopoda</taxon>
        <taxon>Diplostraca</taxon>
        <taxon>Cladocera</taxon>
        <taxon>Anomopoda</taxon>
        <taxon>Daphniidae</taxon>
        <taxon>Daphnia</taxon>
    </lineage>
</organism>
<feature type="transmembrane region" description="Helical" evidence="1">
    <location>
        <begin position="12"/>
        <end position="31"/>
    </location>
</feature>
<dbReference type="PANTHER" id="PTHR34009:SF2">
    <property type="entry name" value="PROTEIN STAR"/>
    <property type="match status" value="1"/>
</dbReference>
<evidence type="ECO:0000313" key="4">
    <source>
        <dbReference type="Proteomes" id="UP000789390"/>
    </source>
</evidence>